<organism evidence="1 2">
    <name type="scientific">Pseudoalteromonas luteoviolacea CPMOR-1</name>
    <dbReference type="NCBI Taxonomy" id="1365248"/>
    <lineage>
        <taxon>Bacteria</taxon>
        <taxon>Pseudomonadati</taxon>
        <taxon>Pseudomonadota</taxon>
        <taxon>Gammaproteobacteria</taxon>
        <taxon>Alteromonadales</taxon>
        <taxon>Pseudoalteromonadaceae</taxon>
        <taxon>Pseudoalteromonas</taxon>
    </lineage>
</organism>
<dbReference type="PATRIC" id="fig|1365248.3.peg.1645"/>
<gene>
    <name evidence="1" type="ORF">N473_13675</name>
</gene>
<name>A0A167LMD1_9GAMM</name>
<sequence length="262" mass="30101">MKLKIIPLNVEQRYLNIVMLLFSACSVQAMEETQLIEQWLNLEQQKSALTTSWQQRQGHLQLKRELLSKEQAALQKLVSNSNKNQSLVSEKRAELTSQQLAFEQTNTELTHQLNVLSDHLKSVITKLPPPLQQQWKKTISRLDTESNAVRLEAALNLIKQAHDFDKRVVFHTGLIELNEHESILAEQVYLGLAHGWYISKDKHHFGYGTNRGNKFQWQHKDQMNIPLTQMHLSQVTHILTNPTNAKYVKLPLAIHAHSSGAL</sequence>
<comment type="caution">
    <text evidence="1">The sequence shown here is derived from an EMBL/GenBank/DDBJ whole genome shotgun (WGS) entry which is preliminary data.</text>
</comment>
<dbReference type="Pfam" id="PF11932">
    <property type="entry name" value="DUF3450"/>
    <property type="match status" value="1"/>
</dbReference>
<evidence type="ECO:0008006" key="3">
    <source>
        <dbReference type="Google" id="ProtNLM"/>
    </source>
</evidence>
<reference evidence="1 2" key="1">
    <citation type="submission" date="2013-07" db="EMBL/GenBank/DDBJ databases">
        <title>Comparative Genomic and Metabolomic Analysis of Twelve Strains of Pseudoalteromonas luteoviolacea.</title>
        <authorList>
            <person name="Vynne N.G."/>
            <person name="Mansson M."/>
            <person name="Gram L."/>
        </authorList>
    </citation>
    <scope>NUCLEOTIDE SEQUENCE [LARGE SCALE GENOMIC DNA]</scope>
    <source>
        <strain evidence="1 2">CPMOR-1</strain>
    </source>
</reference>
<evidence type="ECO:0000313" key="1">
    <source>
        <dbReference type="EMBL" id="KZN64838.1"/>
    </source>
</evidence>
<accession>A0A167LMD1</accession>
<dbReference type="EMBL" id="AUYC01000020">
    <property type="protein sequence ID" value="KZN64838.1"/>
    <property type="molecule type" value="Genomic_DNA"/>
</dbReference>
<evidence type="ECO:0000313" key="2">
    <source>
        <dbReference type="Proteomes" id="UP000076486"/>
    </source>
</evidence>
<protein>
    <recommendedName>
        <fullName evidence="3">DUF3450 family protein</fullName>
    </recommendedName>
</protein>
<proteinExistence type="predicted"/>
<dbReference type="PROSITE" id="PS51257">
    <property type="entry name" value="PROKAR_LIPOPROTEIN"/>
    <property type="match status" value="1"/>
</dbReference>
<dbReference type="RefSeq" id="WP_063367426.1">
    <property type="nucleotide sequence ID" value="NZ_AUYC01000020.1"/>
</dbReference>
<dbReference type="Proteomes" id="UP000076486">
    <property type="component" value="Unassembled WGS sequence"/>
</dbReference>
<dbReference type="AlphaFoldDB" id="A0A167LMD1"/>
<dbReference type="InterPro" id="IPR016866">
    <property type="entry name" value="UCP028069"/>
</dbReference>